<dbReference type="GO" id="GO:0009636">
    <property type="term" value="P:response to toxic substance"/>
    <property type="evidence" value="ECO:0007669"/>
    <property type="project" value="TreeGrafter"/>
</dbReference>
<feature type="transmembrane region" description="Helical" evidence="1">
    <location>
        <begin position="187"/>
        <end position="208"/>
    </location>
</feature>
<proteinExistence type="predicted"/>
<dbReference type="InterPro" id="IPR025962">
    <property type="entry name" value="SdpI/YhfL"/>
</dbReference>
<dbReference type="PANTHER" id="PTHR37810">
    <property type="entry name" value="IMMUNITY PROTEIN SDPI"/>
    <property type="match status" value="1"/>
</dbReference>
<dbReference type="EMBL" id="JQBL01000066">
    <property type="protein sequence ID" value="KRN45723.1"/>
    <property type="molecule type" value="Genomic_DNA"/>
</dbReference>
<accession>A0A0R2H017</accession>
<keyword evidence="1" id="KW-1133">Transmembrane helix</keyword>
<keyword evidence="1" id="KW-0472">Membrane</keyword>
<dbReference type="RefSeq" id="WP_031588961.1">
    <property type="nucleotide sequence ID" value="NZ_JNKN01000007.1"/>
</dbReference>
<protein>
    <recommendedName>
        <fullName evidence="2">DUF1648 domain-containing protein</fullName>
    </recommendedName>
</protein>
<name>A0A0R2H017_9FIRM</name>
<dbReference type="Proteomes" id="UP000051841">
    <property type="component" value="Unassembled WGS sequence"/>
</dbReference>
<reference evidence="3 4" key="1">
    <citation type="journal article" date="2015" name="Genome Announc.">
        <title>Expanding the biotechnology potential of lactobacilli through comparative genomics of 213 strains and associated genera.</title>
        <authorList>
            <person name="Sun Z."/>
            <person name="Harris H.M."/>
            <person name="McCann A."/>
            <person name="Guo C."/>
            <person name="Argimon S."/>
            <person name="Zhang W."/>
            <person name="Yang X."/>
            <person name="Jeffery I.B."/>
            <person name="Cooney J.C."/>
            <person name="Kagawa T.F."/>
            <person name="Liu W."/>
            <person name="Song Y."/>
            <person name="Salvetti E."/>
            <person name="Wrobel A."/>
            <person name="Rasinkangas P."/>
            <person name="Parkhill J."/>
            <person name="Rea M.C."/>
            <person name="O'Sullivan O."/>
            <person name="Ritari J."/>
            <person name="Douillard F.P."/>
            <person name="Paul Ross R."/>
            <person name="Yang R."/>
            <person name="Briner A.E."/>
            <person name="Felis G.E."/>
            <person name="de Vos W.M."/>
            <person name="Barrangou R."/>
            <person name="Klaenhammer T.R."/>
            <person name="Caufield P.W."/>
            <person name="Cui Y."/>
            <person name="Zhang H."/>
            <person name="O'Toole P.W."/>
        </authorList>
    </citation>
    <scope>NUCLEOTIDE SEQUENCE [LARGE SCALE GENOMIC DNA]</scope>
    <source>
        <strain evidence="3 4">DSM 20405</strain>
    </source>
</reference>
<dbReference type="PATRIC" id="fig|1410657.5.peg.1940"/>
<organism evidence="3 4">
    <name type="scientific">Kandleria vitulina DSM 20405</name>
    <dbReference type="NCBI Taxonomy" id="1410657"/>
    <lineage>
        <taxon>Bacteria</taxon>
        <taxon>Bacillati</taxon>
        <taxon>Bacillota</taxon>
        <taxon>Erysipelotrichia</taxon>
        <taxon>Erysipelotrichales</taxon>
        <taxon>Coprobacillaceae</taxon>
        <taxon>Kandleria</taxon>
    </lineage>
</organism>
<evidence type="ECO:0000256" key="1">
    <source>
        <dbReference type="SAM" id="Phobius"/>
    </source>
</evidence>
<dbReference type="AlphaFoldDB" id="A0A0R2H017"/>
<dbReference type="InterPro" id="IPR026272">
    <property type="entry name" value="SdpI"/>
</dbReference>
<gene>
    <name evidence="3" type="ORF">IV49_GL001878</name>
</gene>
<evidence type="ECO:0000313" key="4">
    <source>
        <dbReference type="Proteomes" id="UP000051841"/>
    </source>
</evidence>
<feature type="transmembrane region" description="Helical" evidence="1">
    <location>
        <begin position="85"/>
        <end position="107"/>
    </location>
</feature>
<dbReference type="PANTHER" id="PTHR37810:SF5">
    <property type="entry name" value="IMMUNITY PROTEIN SDPI"/>
    <property type="match status" value="1"/>
</dbReference>
<dbReference type="PIRSF" id="PIRSF038959">
    <property type="entry name" value="SdpI"/>
    <property type="match status" value="1"/>
</dbReference>
<dbReference type="Pfam" id="PF13630">
    <property type="entry name" value="SdpI"/>
    <property type="match status" value="1"/>
</dbReference>
<dbReference type="InterPro" id="IPR012867">
    <property type="entry name" value="DUF1648"/>
</dbReference>
<evidence type="ECO:0000313" key="3">
    <source>
        <dbReference type="EMBL" id="KRN45723.1"/>
    </source>
</evidence>
<evidence type="ECO:0000259" key="2">
    <source>
        <dbReference type="Pfam" id="PF07853"/>
    </source>
</evidence>
<feature type="transmembrane region" description="Helical" evidence="1">
    <location>
        <begin position="51"/>
        <end position="73"/>
    </location>
</feature>
<dbReference type="Pfam" id="PF07853">
    <property type="entry name" value="DUF1648"/>
    <property type="match status" value="1"/>
</dbReference>
<feature type="domain" description="DUF1648" evidence="2">
    <location>
        <begin position="14"/>
        <end position="61"/>
    </location>
</feature>
<feature type="transmembrane region" description="Helical" evidence="1">
    <location>
        <begin position="163"/>
        <end position="181"/>
    </location>
</feature>
<keyword evidence="4" id="KW-1185">Reference proteome</keyword>
<keyword evidence="1" id="KW-0812">Transmembrane</keyword>
<sequence length="216" mass="24691">MIKKNMKTLLLTSIIALLPMIVGIVLWNKLPDPLATHFNFNGKPDGYTSKWMTVFIIPLFLVLVEWVSALFTVHSPKAEHISNKIFTLVLWIIPCVSLMMMITIYGYALGLKINMVTMANVFMGTLLLVIGNYLPKTRQNYVIGIKLPWTLDDEENWNKTHRFASRVWIIVGVVILVASILNNLSMVIAFILVIAATIVPMIYSFIFYKNKKRCRK</sequence>
<feature type="transmembrane region" description="Helical" evidence="1">
    <location>
        <begin position="113"/>
        <end position="134"/>
    </location>
</feature>
<comment type="caution">
    <text evidence="3">The sequence shown here is derived from an EMBL/GenBank/DDBJ whole genome shotgun (WGS) entry which is preliminary data.</text>
</comment>